<comment type="similarity">
    <text evidence="1">Belongs to the short-chain dehydrogenases/reductases (SDR) family.</text>
</comment>
<sequence>MELTGKIIVVTGAASGIGRAMAIRFKAEGAKQIVAVDINIEGAQATAEMIGGIAMSADVSKEEDIQRVIEETESNVGPIDLFCSNAGVGMGESIHSPNKEWQMSWDINVMSHVYAARHLLPLMIARGGGYFLNTSSAAGLLNQIGGAAYGVTKHAAVGFGEWLAIHHKHEGIKVSMLCPQAVRTPMTETDNDATAAAASNGMIEPEELCETVVEGLRDESFMILPHPIVLDFMRNKTSNYDRWIGGMNKLMRKIIGLN</sequence>
<dbReference type="InterPro" id="IPR020904">
    <property type="entry name" value="Sc_DH/Rdtase_CS"/>
</dbReference>
<organism evidence="3 4">
    <name type="scientific">SAR92 clade bacterium H455</name>
    <dbReference type="NCBI Taxonomy" id="2974818"/>
    <lineage>
        <taxon>Bacteria</taxon>
        <taxon>Pseudomonadati</taxon>
        <taxon>Pseudomonadota</taxon>
        <taxon>Gammaproteobacteria</taxon>
        <taxon>Cellvibrionales</taxon>
        <taxon>Porticoccaceae</taxon>
        <taxon>SAR92 clade</taxon>
    </lineage>
</organism>
<dbReference type="Gene3D" id="3.40.50.720">
    <property type="entry name" value="NAD(P)-binding Rossmann-like Domain"/>
    <property type="match status" value="1"/>
</dbReference>
<dbReference type="PRINTS" id="PR00081">
    <property type="entry name" value="GDHRDH"/>
</dbReference>
<evidence type="ECO:0000256" key="1">
    <source>
        <dbReference type="ARBA" id="ARBA00006484"/>
    </source>
</evidence>
<dbReference type="Proteomes" id="UP001059934">
    <property type="component" value="Chromosome"/>
</dbReference>
<dbReference type="CDD" id="cd05233">
    <property type="entry name" value="SDR_c"/>
    <property type="match status" value="1"/>
</dbReference>
<reference evidence="3" key="1">
    <citation type="submission" date="2022-08" db="EMBL/GenBank/DDBJ databases">
        <title>Catabolic pathway analysis in culturable SAR92 clade bacteria reveals their overlooked roles in DMSP degradation in coastal seas.</title>
        <authorList>
            <person name="He X."/>
            <person name="Zhang X."/>
            <person name="Zhang Y."/>
        </authorList>
    </citation>
    <scope>NUCLEOTIDE SEQUENCE</scope>
    <source>
        <strain evidence="3">H455</strain>
    </source>
</reference>
<dbReference type="Pfam" id="PF00106">
    <property type="entry name" value="adh_short"/>
    <property type="match status" value="1"/>
</dbReference>
<dbReference type="PANTHER" id="PTHR24322:SF736">
    <property type="entry name" value="RETINOL DEHYDROGENASE 10"/>
    <property type="match status" value="1"/>
</dbReference>
<name>A0ABY5TR01_9GAMM</name>
<evidence type="ECO:0000313" key="3">
    <source>
        <dbReference type="EMBL" id="UVW36250.1"/>
    </source>
</evidence>
<protein>
    <submittedName>
        <fullName evidence="3">SDR family oxidoreductase</fullName>
    </submittedName>
</protein>
<dbReference type="EMBL" id="CP103416">
    <property type="protein sequence ID" value="UVW36250.1"/>
    <property type="molecule type" value="Genomic_DNA"/>
</dbReference>
<keyword evidence="4" id="KW-1185">Reference proteome</keyword>
<dbReference type="SUPFAM" id="SSF51735">
    <property type="entry name" value="NAD(P)-binding Rossmann-fold domains"/>
    <property type="match status" value="1"/>
</dbReference>
<gene>
    <name evidence="3" type="ORF">NYF23_06495</name>
</gene>
<evidence type="ECO:0000313" key="4">
    <source>
        <dbReference type="Proteomes" id="UP001059934"/>
    </source>
</evidence>
<evidence type="ECO:0000256" key="2">
    <source>
        <dbReference type="ARBA" id="ARBA00023002"/>
    </source>
</evidence>
<proteinExistence type="inferred from homology"/>
<dbReference type="PROSITE" id="PS00061">
    <property type="entry name" value="ADH_SHORT"/>
    <property type="match status" value="1"/>
</dbReference>
<dbReference type="PANTHER" id="PTHR24322">
    <property type="entry name" value="PKSB"/>
    <property type="match status" value="1"/>
</dbReference>
<accession>A0ABY5TR01</accession>
<dbReference type="InterPro" id="IPR036291">
    <property type="entry name" value="NAD(P)-bd_dom_sf"/>
</dbReference>
<dbReference type="InterPro" id="IPR002347">
    <property type="entry name" value="SDR_fam"/>
</dbReference>
<keyword evidence="2" id="KW-0560">Oxidoreductase</keyword>